<reference evidence="2 3" key="1">
    <citation type="submission" date="2018-06" db="EMBL/GenBank/DDBJ databases">
        <title>Comparative genomics of Bradyrhizobium nodulating Arachidis hypogaea.</title>
        <authorList>
            <person name="Li Y."/>
        </authorList>
    </citation>
    <scope>NUCLEOTIDE SEQUENCE [LARGE SCALE GENOMIC DNA]</scope>
    <source>
        <strain evidence="2 3">CCBAU 051107</strain>
    </source>
</reference>
<sequence length="98" mass="10748">MAGLDPAIHDLFAAPRTWMPGSSPGMTNFNRRHNHPTSSRGAHLAMHPHRKVKPRRMGHRRARSPSFEARKSAHLKMTSLGVGAAPPQIHIAPASHSL</sequence>
<dbReference type="EMBL" id="CP030050">
    <property type="protein sequence ID" value="QOZ71933.1"/>
    <property type="molecule type" value="Genomic_DNA"/>
</dbReference>
<dbReference type="AlphaFoldDB" id="A0AAE7TKB2"/>
<name>A0AAE7TKB2_9BRAD</name>
<protein>
    <submittedName>
        <fullName evidence="2">Uncharacterized protein</fullName>
    </submittedName>
</protein>
<feature type="region of interest" description="Disordered" evidence="1">
    <location>
        <begin position="15"/>
        <end position="71"/>
    </location>
</feature>
<gene>
    <name evidence="2" type="ORF">WN72_40845</name>
</gene>
<dbReference type="Proteomes" id="UP000594015">
    <property type="component" value="Chromosome"/>
</dbReference>
<organism evidence="2 3">
    <name type="scientific">Bradyrhizobium arachidis</name>
    <dbReference type="NCBI Taxonomy" id="858423"/>
    <lineage>
        <taxon>Bacteria</taxon>
        <taxon>Pseudomonadati</taxon>
        <taxon>Pseudomonadota</taxon>
        <taxon>Alphaproteobacteria</taxon>
        <taxon>Hyphomicrobiales</taxon>
        <taxon>Nitrobacteraceae</taxon>
        <taxon>Bradyrhizobium</taxon>
    </lineage>
</organism>
<proteinExistence type="predicted"/>
<feature type="compositionally biased region" description="Basic residues" evidence="1">
    <location>
        <begin position="46"/>
        <end position="63"/>
    </location>
</feature>
<accession>A0AAE7TKB2</accession>
<evidence type="ECO:0000256" key="1">
    <source>
        <dbReference type="SAM" id="MobiDB-lite"/>
    </source>
</evidence>
<evidence type="ECO:0000313" key="2">
    <source>
        <dbReference type="EMBL" id="QOZ71933.1"/>
    </source>
</evidence>
<evidence type="ECO:0000313" key="3">
    <source>
        <dbReference type="Proteomes" id="UP000594015"/>
    </source>
</evidence>
<dbReference type="KEGG" id="barh:WN72_40845"/>